<keyword evidence="3" id="KW-1185">Reference proteome</keyword>
<evidence type="ECO:0000313" key="2">
    <source>
        <dbReference type="EMBL" id="CDW78606.1"/>
    </source>
</evidence>
<dbReference type="Proteomes" id="UP000039865">
    <property type="component" value="Unassembled WGS sequence"/>
</dbReference>
<evidence type="ECO:0000313" key="3">
    <source>
        <dbReference type="Proteomes" id="UP000039865"/>
    </source>
</evidence>
<feature type="region of interest" description="Disordered" evidence="1">
    <location>
        <begin position="1"/>
        <end position="32"/>
    </location>
</feature>
<name>A0A078A9P7_STYLE</name>
<sequence length="799" mass="94175">MSQKSLDEIYNAPAVAHDSQVSLKSSNENEPAPSKVQQLISEIFRICLCRNDDYNLVISSLSKKNQKKKSENKEKLIKDLRNREEDRQSREADIIKDLQPVNKNYQSIDKHLRKMIRKTLLLTLDPIPQQQKEQVQSVLQENYPSYLHLASIMNERTQDEKDTFGKVKLSEIKVGRHNSQFFTEEKVDALIETYITCLKLPYELILKTIDRSRDRFIREFAKFEAFFEQAKFFTEDGVKDRKEKVKLKVFMSQVYGAQNIQENKTKGAIEMYQNIPLQDQALRMLQVHNSKVEKILKGFRTQYEIRKTGGQADPSVMSKDNDDEEDSSSADQMQLPNQKPKKSGLSKIKKNVKSKKDVGVIIQMKGQDGNLQTYEESKDKSRSSSRSEKENKTEIKDKKIKKKTTSKGVIQSEQTLEMLKNVLGSKKSVKTAKESSSKNDVQIYDDENEDGKNVVLKPKPKTVDKKPAKKVVKKKPQDTMTKFIDNFGESPHLQAIEDSYLKFLEAQYAKESHLREVKKFQIMYALKKIQRFWKVKYQQIRNYCAMRIQRTARNFIQSLRIRALKLYKIRKSLLFLKLQSALILFAKYNRVKKSQINSQALKSINQSKIIKIQGMIRTRIAKKRVKFMILLRKLRIKQFFIRNLRSQGLINREIRDKETYYVQRYALAKVEIDSIMKYIQKAEDKFESNWLDYESQLEKYLTQNKQYKDWAQKKDDCGNVYWINLKTLKEQKEHPGKTIFFANKKILKAKADEELKENFRPIYERRIRILETIFDIKSKIQNENHQRRREILFSEQTNQ</sequence>
<dbReference type="EMBL" id="CCKQ01007244">
    <property type="protein sequence ID" value="CDW78606.1"/>
    <property type="molecule type" value="Genomic_DNA"/>
</dbReference>
<feature type="compositionally biased region" description="Polar residues" evidence="1">
    <location>
        <begin position="19"/>
        <end position="32"/>
    </location>
</feature>
<dbReference type="PROSITE" id="PS50096">
    <property type="entry name" value="IQ"/>
    <property type="match status" value="1"/>
</dbReference>
<accession>A0A078A9P7</accession>
<reference evidence="2 3" key="1">
    <citation type="submission" date="2014-06" db="EMBL/GenBank/DDBJ databases">
        <authorList>
            <person name="Swart Estienne"/>
        </authorList>
    </citation>
    <scope>NUCLEOTIDE SEQUENCE [LARGE SCALE GENOMIC DNA]</scope>
    <source>
        <strain evidence="2 3">130c</strain>
    </source>
</reference>
<feature type="compositionally biased region" description="Basic and acidic residues" evidence="1">
    <location>
        <begin position="68"/>
        <end position="91"/>
    </location>
</feature>
<evidence type="ECO:0000256" key="1">
    <source>
        <dbReference type="SAM" id="MobiDB-lite"/>
    </source>
</evidence>
<feature type="region of interest" description="Disordered" evidence="1">
    <location>
        <begin position="63"/>
        <end position="91"/>
    </location>
</feature>
<organism evidence="2 3">
    <name type="scientific">Stylonychia lemnae</name>
    <name type="common">Ciliate</name>
    <dbReference type="NCBI Taxonomy" id="5949"/>
    <lineage>
        <taxon>Eukaryota</taxon>
        <taxon>Sar</taxon>
        <taxon>Alveolata</taxon>
        <taxon>Ciliophora</taxon>
        <taxon>Intramacronucleata</taxon>
        <taxon>Spirotrichea</taxon>
        <taxon>Stichotrichia</taxon>
        <taxon>Sporadotrichida</taxon>
        <taxon>Oxytrichidae</taxon>
        <taxon>Stylonychinae</taxon>
        <taxon>Stylonychia</taxon>
    </lineage>
</organism>
<protein>
    <submittedName>
        <fullName evidence="2">Uncharacterized protein</fullName>
    </submittedName>
</protein>
<feature type="compositionally biased region" description="Basic residues" evidence="1">
    <location>
        <begin position="339"/>
        <end position="353"/>
    </location>
</feature>
<proteinExistence type="predicted"/>
<gene>
    <name evidence="2" type="primary">Contig19230.g20388</name>
    <name evidence="2" type="ORF">STYLEM_7586</name>
</gene>
<feature type="compositionally biased region" description="Basic and acidic residues" evidence="1">
    <location>
        <begin position="375"/>
        <end position="397"/>
    </location>
</feature>
<dbReference type="InParanoid" id="A0A078A9P7"/>
<dbReference type="AlphaFoldDB" id="A0A078A9P7"/>
<feature type="region of interest" description="Disordered" evidence="1">
    <location>
        <begin position="426"/>
        <end position="459"/>
    </location>
</feature>
<feature type="region of interest" description="Disordered" evidence="1">
    <location>
        <begin position="307"/>
        <end position="409"/>
    </location>
</feature>